<name>A0ABS0YIG3_9BACT</name>
<comment type="caution">
    <text evidence="1">The sequence shown here is derived from an EMBL/GenBank/DDBJ whole genome shotgun (WGS) entry which is preliminary data.</text>
</comment>
<organism evidence="1 2">
    <name type="scientific">Geomonas anaerohicana</name>
    <dbReference type="NCBI Taxonomy" id="2798583"/>
    <lineage>
        <taxon>Bacteria</taxon>
        <taxon>Pseudomonadati</taxon>
        <taxon>Thermodesulfobacteriota</taxon>
        <taxon>Desulfuromonadia</taxon>
        <taxon>Geobacterales</taxon>
        <taxon>Geobacteraceae</taxon>
        <taxon>Geomonas</taxon>
    </lineage>
</organism>
<accession>A0ABS0YIG3</accession>
<sequence>MLIQVSYNDDKYDYVKDFMLEPLIQSGAISKFRRRSGWVQIGIDPVRSQRREHYTGEERRAGTA</sequence>
<dbReference type="InterPro" id="IPR054686">
    <property type="entry name" value="GSU3473-like"/>
</dbReference>
<dbReference type="EMBL" id="JAEMHL010000011">
    <property type="protein sequence ID" value="MBJ6752115.1"/>
    <property type="molecule type" value="Genomic_DNA"/>
</dbReference>
<protein>
    <submittedName>
        <fullName evidence="1">Uncharacterized protein</fullName>
    </submittedName>
</protein>
<keyword evidence="2" id="KW-1185">Reference proteome</keyword>
<dbReference type="RefSeq" id="WP_199390539.1">
    <property type="nucleotide sequence ID" value="NZ_JAEMHL010000011.1"/>
</dbReference>
<dbReference type="NCBIfam" id="NF045719">
    <property type="entry name" value="GSU3473_fam"/>
    <property type="match status" value="1"/>
</dbReference>
<evidence type="ECO:0000313" key="1">
    <source>
        <dbReference type="EMBL" id="MBJ6752115.1"/>
    </source>
</evidence>
<evidence type="ECO:0000313" key="2">
    <source>
        <dbReference type="Proteomes" id="UP000614714"/>
    </source>
</evidence>
<reference evidence="1 2" key="1">
    <citation type="submission" date="2020-12" db="EMBL/GenBank/DDBJ databases">
        <title>Geomonas sp. Red421, isolated from paddy soil.</title>
        <authorList>
            <person name="Xu Z."/>
            <person name="Zhang Z."/>
            <person name="Masuda Y."/>
            <person name="Itoh H."/>
            <person name="Senoo K."/>
        </authorList>
    </citation>
    <scope>NUCLEOTIDE SEQUENCE [LARGE SCALE GENOMIC DNA]</scope>
    <source>
        <strain evidence="1 2">Red421</strain>
    </source>
</reference>
<proteinExistence type="predicted"/>
<gene>
    <name evidence="1" type="ORF">JFN91_18015</name>
</gene>
<dbReference type="Proteomes" id="UP000614714">
    <property type="component" value="Unassembled WGS sequence"/>
</dbReference>